<dbReference type="Pfam" id="PF02368">
    <property type="entry name" value="Big_2"/>
    <property type="match status" value="1"/>
</dbReference>
<dbReference type="RefSeq" id="WP_265029347.1">
    <property type="nucleotide sequence ID" value="NZ_JAVDVC010000010.1"/>
</dbReference>
<feature type="domain" description="BIG2" evidence="2">
    <location>
        <begin position="343"/>
        <end position="376"/>
    </location>
</feature>
<feature type="chain" id="PRO_5043398511" description="BIG2 domain-containing protein" evidence="1">
    <location>
        <begin position="20"/>
        <end position="488"/>
    </location>
</feature>
<comment type="caution">
    <text evidence="3">The sequence shown here is derived from an EMBL/GenBank/DDBJ whole genome shotgun (WGS) entry which is preliminary data.</text>
</comment>
<dbReference type="SUPFAM" id="SSF49373">
    <property type="entry name" value="Invasin/intimin cell-adhesion fragments"/>
    <property type="match status" value="1"/>
</dbReference>
<sequence length="488" mass="52859">MKKLSILAFFIAFLLGCHAPSRLLHTNDADALGAQTAINLTTRYHKKVIDCGPARPAYLCSGIMLRGTVASESFFFWNPSPLSVSSGGVSFSFLREDAKYIRLSYGYTSGFIFQPYLESVRAAVQPEVLCSFPVDSWTLERDEKGCGQYQAFPGSSRQCQSQGITTAAQWLAHYQSVPSEQRARHQCGFNVSEALGGTAASAFYASLQARALGSDDMSIAPVQNELRLATWAQDIGRDLPVEALFYTPGGLAGAQNDQRNFYLETDKWVPIIALTLPATPTGNATFTYRSTDQAFFPGGPLSISHTLMALNGFRIFASWPQTGADAMDNVLTRRAVGGAPPYRYVSSNPQVASVTPGGKVTGIRRGNTTITVSDSSTPTQSLTYSAQVSNTWLLGVVQPGTFSGVADFHRWLIASGGFIINSSGQFQNLERLYAQPFPLPRGRYWLGEHGGACPAGYYTYYHAEHTNALACALPGEPSVTGALYVIPH</sequence>
<evidence type="ECO:0000313" key="4">
    <source>
        <dbReference type="Proteomes" id="UP001252613"/>
    </source>
</evidence>
<evidence type="ECO:0000256" key="1">
    <source>
        <dbReference type="SAM" id="SignalP"/>
    </source>
</evidence>
<feature type="signal peptide" evidence="1">
    <location>
        <begin position="1"/>
        <end position="19"/>
    </location>
</feature>
<proteinExistence type="predicted"/>
<reference evidence="3" key="1">
    <citation type="submission" date="2023-07" db="EMBL/GenBank/DDBJ databases">
        <title>Sorghum-associated microbial communities from plants grown in Nebraska, USA.</title>
        <authorList>
            <person name="Schachtman D."/>
        </authorList>
    </citation>
    <scope>NUCLEOTIDE SEQUENCE</scope>
    <source>
        <strain evidence="3">3432</strain>
    </source>
</reference>
<protein>
    <recommendedName>
        <fullName evidence="2">BIG2 domain-containing protein</fullName>
    </recommendedName>
</protein>
<dbReference type="EMBL" id="JAVDVC010000010">
    <property type="protein sequence ID" value="MDR6960483.1"/>
    <property type="molecule type" value="Genomic_DNA"/>
</dbReference>
<gene>
    <name evidence="3" type="ORF">J2W43_004488</name>
</gene>
<accession>A0AAW8MFQ1</accession>
<dbReference type="AlphaFoldDB" id="A0AAW8MFQ1"/>
<dbReference type="Gene3D" id="2.60.40.1080">
    <property type="match status" value="1"/>
</dbReference>
<keyword evidence="1" id="KW-0732">Signal</keyword>
<dbReference type="InterPro" id="IPR008964">
    <property type="entry name" value="Invasin/intimin_cell_adhesion"/>
</dbReference>
<dbReference type="Proteomes" id="UP001252613">
    <property type="component" value="Unassembled WGS sequence"/>
</dbReference>
<organism evidence="3 4">
    <name type="scientific">Pseudomonas brassicacearum</name>
    <dbReference type="NCBI Taxonomy" id="930166"/>
    <lineage>
        <taxon>Bacteria</taxon>
        <taxon>Pseudomonadati</taxon>
        <taxon>Pseudomonadota</taxon>
        <taxon>Gammaproteobacteria</taxon>
        <taxon>Pseudomonadales</taxon>
        <taxon>Pseudomonadaceae</taxon>
        <taxon>Pseudomonas</taxon>
    </lineage>
</organism>
<dbReference type="PROSITE" id="PS51257">
    <property type="entry name" value="PROKAR_LIPOPROTEIN"/>
    <property type="match status" value="1"/>
</dbReference>
<evidence type="ECO:0000313" key="3">
    <source>
        <dbReference type="EMBL" id="MDR6960483.1"/>
    </source>
</evidence>
<name>A0AAW8MFQ1_9PSED</name>
<dbReference type="InterPro" id="IPR003343">
    <property type="entry name" value="Big_2"/>
</dbReference>
<evidence type="ECO:0000259" key="2">
    <source>
        <dbReference type="Pfam" id="PF02368"/>
    </source>
</evidence>